<keyword evidence="2" id="KW-1185">Reference proteome</keyword>
<accession>A0ABY5DLM6</accession>
<reference evidence="1 2" key="1">
    <citation type="journal article" date="2022" name="Nat. Microbiol.">
        <title>The microbiome of a bacterivorous marine choanoflagellate contains a resource-demanding obligate bacterial associate.</title>
        <authorList>
            <person name="Needham D.M."/>
            <person name="Poirier C."/>
            <person name="Bachy C."/>
            <person name="George E.E."/>
            <person name="Wilken S."/>
            <person name="Yung C.C.M."/>
            <person name="Limardo A.J."/>
            <person name="Morando M."/>
            <person name="Sudek L."/>
            <person name="Malmstrom R.R."/>
            <person name="Keeling P.J."/>
            <person name="Santoro A.E."/>
            <person name="Worden A.Z."/>
        </authorList>
    </citation>
    <scope>NUCLEOTIDE SEQUENCE [LARGE SCALE GENOMIC DNA]</scope>
    <source>
        <strain evidence="1 2">Comchoano-1</strain>
    </source>
</reference>
<dbReference type="RefSeq" id="WP_258568785.1">
    <property type="nucleotide sequence ID" value="NZ_CP092900.1"/>
</dbReference>
<protein>
    <submittedName>
        <fullName evidence="1">Uncharacterized protein</fullName>
    </submittedName>
</protein>
<sequence length="131" mass="14906">MKRLVEEKLATESFQCLRWHLSYMQSKDLPKYLQGLSVEAYLNMLTLPKFKKQFITRKMARVSATKIKISNISQIGINRRQDMLINKLQCKLDVGFAAANVLNAFTVVKEEVASEKPALVAQSEELTLTAL</sequence>
<gene>
    <name evidence="1" type="ORF">MMH89_02400</name>
</gene>
<proteinExistence type="predicted"/>
<evidence type="ECO:0000313" key="1">
    <source>
        <dbReference type="EMBL" id="UTC24995.1"/>
    </source>
</evidence>
<evidence type="ECO:0000313" key="2">
    <source>
        <dbReference type="Proteomes" id="UP001055955"/>
    </source>
</evidence>
<name>A0ABY5DLM6_9GAMM</name>
<dbReference type="Proteomes" id="UP001055955">
    <property type="component" value="Chromosome"/>
</dbReference>
<dbReference type="EMBL" id="CP092900">
    <property type="protein sequence ID" value="UTC24995.1"/>
    <property type="molecule type" value="Genomic_DNA"/>
</dbReference>
<organism evidence="1 2">
    <name type="scientific">Candidatus Comchoanobacter bicostacola</name>
    <dbReference type="NCBI Taxonomy" id="2919598"/>
    <lineage>
        <taxon>Bacteria</taxon>
        <taxon>Pseudomonadati</taxon>
        <taxon>Pseudomonadota</taxon>
        <taxon>Gammaproteobacteria</taxon>
        <taxon>Candidatus Comchoanobacterales</taxon>
        <taxon>Candidatus Comchoanobacteraceae</taxon>
        <taxon>Candidatus Comchoanobacter</taxon>
    </lineage>
</organism>